<evidence type="ECO:0000313" key="3">
    <source>
        <dbReference type="RefSeq" id="XP_028027367.1"/>
    </source>
</evidence>
<dbReference type="Gene3D" id="1.20.1280.50">
    <property type="match status" value="1"/>
</dbReference>
<accession>A0A6J2JE85</accession>
<keyword evidence="2" id="KW-1185">Reference proteome</keyword>
<name>A0A6J2JE85_BOMMA</name>
<organism evidence="2 3">
    <name type="scientific">Bombyx mandarina</name>
    <name type="common">Wild silk moth</name>
    <name type="synonym">Wild silkworm</name>
    <dbReference type="NCBI Taxonomy" id="7092"/>
    <lineage>
        <taxon>Eukaryota</taxon>
        <taxon>Metazoa</taxon>
        <taxon>Ecdysozoa</taxon>
        <taxon>Arthropoda</taxon>
        <taxon>Hexapoda</taxon>
        <taxon>Insecta</taxon>
        <taxon>Pterygota</taxon>
        <taxon>Neoptera</taxon>
        <taxon>Endopterygota</taxon>
        <taxon>Lepidoptera</taxon>
        <taxon>Glossata</taxon>
        <taxon>Ditrysia</taxon>
        <taxon>Bombycoidea</taxon>
        <taxon>Bombycidae</taxon>
        <taxon>Bombycinae</taxon>
        <taxon>Bombyx</taxon>
    </lineage>
</organism>
<feature type="domain" description="F-box" evidence="1">
    <location>
        <begin position="20"/>
        <end position="66"/>
    </location>
</feature>
<dbReference type="SMART" id="SM00256">
    <property type="entry name" value="FBOX"/>
    <property type="match status" value="1"/>
</dbReference>
<dbReference type="OrthoDB" id="10257471at2759"/>
<reference evidence="3" key="1">
    <citation type="submission" date="2025-08" db="UniProtKB">
        <authorList>
            <consortium name="RefSeq"/>
        </authorList>
    </citation>
    <scope>IDENTIFICATION</scope>
    <source>
        <tissue evidence="3">Silk gland</tissue>
    </source>
</reference>
<dbReference type="InterPro" id="IPR036047">
    <property type="entry name" value="F-box-like_dom_sf"/>
</dbReference>
<dbReference type="RefSeq" id="XP_028027367.1">
    <property type="nucleotide sequence ID" value="XM_028171566.1"/>
</dbReference>
<proteinExistence type="predicted"/>
<dbReference type="InterPro" id="IPR001810">
    <property type="entry name" value="F-box_dom"/>
</dbReference>
<dbReference type="Pfam" id="PF12937">
    <property type="entry name" value="F-box-like"/>
    <property type="match status" value="1"/>
</dbReference>
<evidence type="ECO:0000259" key="1">
    <source>
        <dbReference type="PROSITE" id="PS50181"/>
    </source>
</evidence>
<dbReference type="SUPFAM" id="SSF81383">
    <property type="entry name" value="F-box domain"/>
    <property type="match status" value="1"/>
</dbReference>
<evidence type="ECO:0000313" key="2">
    <source>
        <dbReference type="Proteomes" id="UP000504629"/>
    </source>
</evidence>
<protein>
    <submittedName>
        <fullName evidence="3">Uncharacterized protein LOC114240891</fullName>
    </submittedName>
</protein>
<dbReference type="Proteomes" id="UP000504629">
    <property type="component" value="Unplaced"/>
</dbReference>
<dbReference type="PROSITE" id="PS50181">
    <property type="entry name" value="FBOX"/>
    <property type="match status" value="1"/>
</dbReference>
<dbReference type="AlphaFoldDB" id="A0A6J2JE85"/>
<dbReference type="GeneID" id="114240891"/>
<sequence length="138" mass="16397">MYENGIFVFGTKILCEVKNVDALTRLPLELSWMVFSYLDDASLRSASFVNKTWSKIILANRNLRNRTNKFELTIRLGSKPLANFYRRNRRRLKKERRIDKINYVPCCEETVRPMKTVVHKSKRCGEDLVLYSKRYKLT</sequence>
<gene>
    <name evidence="3" type="primary">LOC114240891</name>
</gene>
<dbReference type="KEGG" id="bman:114240891"/>